<sequence length="277" mass="31020">MDTHAEFVGGGREEDTERRTFRRRNSKGDLPPYLSAELTVVVIGSTETVAYGPGNILLGREKMLQETGQLSQAAAVRKREVDGRCISVVDMVGVLDSELPQEEAERWVQHCIYGCEQGIHAFLLAVPLGGLTEQERRGAEWIQRAFGERALGFTVVLLIYDDEEKKELELMKNRDVQRLVEECGGRYQTCCRSISSQAEVSELLEKIDTMLLGNPDRCYTKGMGQEAWCQEISWIISQIGRKLDDQYQKDRKQLLEGAHAGCSPVPREAEGDRPAGA</sequence>
<feature type="compositionally biased region" description="Basic and acidic residues" evidence="4">
    <location>
        <begin position="1"/>
        <end position="19"/>
    </location>
</feature>
<dbReference type="Gene3D" id="3.40.50.300">
    <property type="entry name" value="P-loop containing nucleotide triphosphate hydrolases"/>
    <property type="match status" value="1"/>
</dbReference>
<evidence type="ECO:0000256" key="4">
    <source>
        <dbReference type="SAM" id="MobiDB-lite"/>
    </source>
</evidence>
<dbReference type="EMBL" id="JAFDVH010000001">
    <property type="protein sequence ID" value="KAG7491324.1"/>
    <property type="molecule type" value="Genomic_DNA"/>
</dbReference>
<evidence type="ECO:0000256" key="1">
    <source>
        <dbReference type="ARBA" id="ARBA00008535"/>
    </source>
</evidence>
<dbReference type="Pfam" id="PF04548">
    <property type="entry name" value="AIG1"/>
    <property type="match status" value="1"/>
</dbReference>
<keyword evidence="7" id="KW-1185">Reference proteome</keyword>
<keyword evidence="2" id="KW-0547">Nucleotide-binding</keyword>
<dbReference type="InterPro" id="IPR045058">
    <property type="entry name" value="GIMA/IAN/Toc"/>
</dbReference>
<dbReference type="PANTHER" id="PTHR10903:SF170">
    <property type="entry name" value="GTPASE IMAP FAMILY MEMBER 7"/>
    <property type="match status" value="1"/>
</dbReference>
<evidence type="ECO:0000256" key="2">
    <source>
        <dbReference type="ARBA" id="ARBA00022741"/>
    </source>
</evidence>
<dbReference type="Proteomes" id="UP001046870">
    <property type="component" value="Chromosome 1"/>
</dbReference>
<dbReference type="GO" id="GO:0005525">
    <property type="term" value="F:GTP binding"/>
    <property type="evidence" value="ECO:0007669"/>
    <property type="project" value="UniProtKB-KW"/>
</dbReference>
<evidence type="ECO:0000259" key="5">
    <source>
        <dbReference type="Pfam" id="PF04548"/>
    </source>
</evidence>
<accession>A0A9D3QI74</accession>
<dbReference type="InterPro" id="IPR027417">
    <property type="entry name" value="P-loop_NTPase"/>
</dbReference>
<feature type="compositionally biased region" description="Basic and acidic residues" evidence="4">
    <location>
        <begin position="267"/>
        <end position="277"/>
    </location>
</feature>
<dbReference type="OrthoDB" id="8954335at2759"/>
<dbReference type="SUPFAM" id="SSF52540">
    <property type="entry name" value="P-loop containing nucleoside triphosphate hydrolases"/>
    <property type="match status" value="1"/>
</dbReference>
<feature type="region of interest" description="Disordered" evidence="4">
    <location>
        <begin position="1"/>
        <end position="26"/>
    </location>
</feature>
<evidence type="ECO:0000313" key="7">
    <source>
        <dbReference type="Proteomes" id="UP001046870"/>
    </source>
</evidence>
<proteinExistence type="inferred from homology"/>
<reference evidence="6" key="1">
    <citation type="submission" date="2021-01" db="EMBL/GenBank/DDBJ databases">
        <authorList>
            <person name="Zahm M."/>
            <person name="Roques C."/>
            <person name="Cabau C."/>
            <person name="Klopp C."/>
            <person name="Donnadieu C."/>
            <person name="Jouanno E."/>
            <person name="Lampietro C."/>
            <person name="Louis A."/>
            <person name="Herpin A."/>
            <person name="Echchiki A."/>
            <person name="Berthelot C."/>
            <person name="Parey E."/>
            <person name="Roest-Crollius H."/>
            <person name="Braasch I."/>
            <person name="Postlethwait J."/>
            <person name="Bobe J."/>
            <person name="Montfort J."/>
            <person name="Bouchez O."/>
            <person name="Begum T."/>
            <person name="Mejri S."/>
            <person name="Adams A."/>
            <person name="Chen W.-J."/>
            <person name="Guiguen Y."/>
        </authorList>
    </citation>
    <scope>NUCLEOTIDE SEQUENCE</scope>
    <source>
        <strain evidence="6">YG-15Mar2019-1</strain>
        <tissue evidence="6">Brain</tissue>
    </source>
</reference>
<dbReference type="PANTHER" id="PTHR10903">
    <property type="entry name" value="GTPASE, IMAP FAMILY MEMBER-RELATED"/>
    <property type="match status" value="1"/>
</dbReference>
<keyword evidence="3" id="KW-0342">GTP-binding</keyword>
<organism evidence="6 7">
    <name type="scientific">Megalops atlanticus</name>
    <name type="common">Tarpon</name>
    <name type="synonym">Clupea gigantea</name>
    <dbReference type="NCBI Taxonomy" id="7932"/>
    <lineage>
        <taxon>Eukaryota</taxon>
        <taxon>Metazoa</taxon>
        <taxon>Chordata</taxon>
        <taxon>Craniata</taxon>
        <taxon>Vertebrata</taxon>
        <taxon>Euteleostomi</taxon>
        <taxon>Actinopterygii</taxon>
        <taxon>Neopterygii</taxon>
        <taxon>Teleostei</taxon>
        <taxon>Elopiformes</taxon>
        <taxon>Megalopidae</taxon>
        <taxon>Megalops</taxon>
    </lineage>
</organism>
<dbReference type="InterPro" id="IPR006703">
    <property type="entry name" value="G_AIG1"/>
</dbReference>
<evidence type="ECO:0000313" key="6">
    <source>
        <dbReference type="EMBL" id="KAG7491324.1"/>
    </source>
</evidence>
<comment type="similarity">
    <text evidence="1">Belongs to the TRAFAC class TrmE-Era-EngA-EngB-Septin-like GTPase superfamily. AIG1/Toc34/Toc159-like paraseptin GTPase family. IAN subfamily.</text>
</comment>
<protein>
    <recommendedName>
        <fullName evidence="5">AIG1-type G domain-containing protein</fullName>
    </recommendedName>
</protein>
<gene>
    <name evidence="6" type="ORF">MATL_G00002380</name>
</gene>
<name>A0A9D3QI74_MEGAT</name>
<feature type="region of interest" description="Disordered" evidence="4">
    <location>
        <begin position="258"/>
        <end position="277"/>
    </location>
</feature>
<dbReference type="AlphaFoldDB" id="A0A9D3QI74"/>
<feature type="domain" description="AIG1-type G" evidence="5">
    <location>
        <begin position="38"/>
        <end position="227"/>
    </location>
</feature>
<comment type="caution">
    <text evidence="6">The sequence shown here is derived from an EMBL/GenBank/DDBJ whole genome shotgun (WGS) entry which is preliminary data.</text>
</comment>
<evidence type="ECO:0000256" key="3">
    <source>
        <dbReference type="ARBA" id="ARBA00023134"/>
    </source>
</evidence>